<evidence type="ECO:0000313" key="2">
    <source>
        <dbReference type="Proteomes" id="UP000187203"/>
    </source>
</evidence>
<accession>A0A1R3KZT7</accession>
<dbReference type="AlphaFoldDB" id="A0A1R3KZT7"/>
<keyword evidence="2" id="KW-1185">Reference proteome</keyword>
<proteinExistence type="predicted"/>
<gene>
    <name evidence="1" type="ORF">COLO4_02985</name>
</gene>
<evidence type="ECO:0000313" key="1">
    <source>
        <dbReference type="EMBL" id="OMP12591.1"/>
    </source>
</evidence>
<protein>
    <submittedName>
        <fullName evidence="1">Uncharacterized protein</fullName>
    </submittedName>
</protein>
<reference evidence="2" key="1">
    <citation type="submission" date="2013-09" db="EMBL/GenBank/DDBJ databases">
        <title>Corchorus olitorius genome sequencing.</title>
        <authorList>
            <person name="Alam M."/>
            <person name="Haque M.S."/>
            <person name="Islam M.S."/>
            <person name="Emdad E.M."/>
            <person name="Islam M.M."/>
            <person name="Ahmed B."/>
            <person name="Halim A."/>
            <person name="Hossen Q.M.M."/>
            <person name="Hossain M.Z."/>
            <person name="Ahmed R."/>
            <person name="Khan M.M."/>
            <person name="Islam R."/>
            <person name="Rashid M.M."/>
            <person name="Khan S.A."/>
            <person name="Rahman M.S."/>
            <person name="Alam M."/>
            <person name="Yahiya A.S."/>
            <person name="Khan M.S."/>
            <person name="Azam M.S."/>
            <person name="Haque T."/>
            <person name="Lashkar M.Z.H."/>
            <person name="Akhand A.I."/>
            <person name="Morshed G."/>
            <person name="Roy S."/>
            <person name="Uddin K.S."/>
            <person name="Rabeya T."/>
            <person name="Hossain A.S."/>
            <person name="Chowdhury A."/>
            <person name="Snigdha A.R."/>
            <person name="Mortoza M.S."/>
            <person name="Matin S.A."/>
            <person name="Hoque S.M.E."/>
            <person name="Islam M.K."/>
            <person name="Roy D.K."/>
            <person name="Haider R."/>
            <person name="Moosa M.M."/>
            <person name="Elias S.M."/>
            <person name="Hasan A.M."/>
            <person name="Jahan S."/>
            <person name="Shafiuddin M."/>
            <person name="Mahmood N."/>
            <person name="Shommy N.S."/>
        </authorList>
    </citation>
    <scope>NUCLEOTIDE SEQUENCE [LARGE SCALE GENOMIC DNA]</scope>
    <source>
        <strain evidence="2">cv. O-4</strain>
    </source>
</reference>
<dbReference type="Proteomes" id="UP000187203">
    <property type="component" value="Unassembled WGS sequence"/>
</dbReference>
<name>A0A1R3KZT7_9ROSI</name>
<organism evidence="1 2">
    <name type="scientific">Corchorus olitorius</name>
    <dbReference type="NCBI Taxonomy" id="93759"/>
    <lineage>
        <taxon>Eukaryota</taxon>
        <taxon>Viridiplantae</taxon>
        <taxon>Streptophyta</taxon>
        <taxon>Embryophyta</taxon>
        <taxon>Tracheophyta</taxon>
        <taxon>Spermatophyta</taxon>
        <taxon>Magnoliopsida</taxon>
        <taxon>eudicotyledons</taxon>
        <taxon>Gunneridae</taxon>
        <taxon>Pentapetalae</taxon>
        <taxon>rosids</taxon>
        <taxon>malvids</taxon>
        <taxon>Malvales</taxon>
        <taxon>Malvaceae</taxon>
        <taxon>Grewioideae</taxon>
        <taxon>Apeibeae</taxon>
        <taxon>Corchorus</taxon>
    </lineage>
</organism>
<comment type="caution">
    <text evidence="1">The sequence shown here is derived from an EMBL/GenBank/DDBJ whole genome shotgun (WGS) entry which is preliminary data.</text>
</comment>
<dbReference type="EMBL" id="AWUE01008790">
    <property type="protein sequence ID" value="OMP12591.1"/>
    <property type="molecule type" value="Genomic_DNA"/>
</dbReference>
<sequence>MAPVKVDGGRILGKSDIEELKRREVCDLLTEVNDARWDRSPVRTEVDSTLPATATKMEWVEKRKMKGAWVQMDESKEIEGRSL</sequence>